<name>M1PAF4_9CORY</name>
<keyword evidence="2" id="KW-0472">Membrane</keyword>
<feature type="transmembrane region" description="Helical" evidence="2">
    <location>
        <begin position="372"/>
        <end position="388"/>
    </location>
</feature>
<feature type="region of interest" description="Disordered" evidence="1">
    <location>
        <begin position="1"/>
        <end position="25"/>
    </location>
</feature>
<dbReference type="eggNOG" id="COG3794">
    <property type="taxonomic scope" value="Bacteria"/>
</dbReference>
<proteinExistence type="predicted"/>
<feature type="transmembrane region" description="Helical" evidence="2">
    <location>
        <begin position="35"/>
        <end position="52"/>
    </location>
</feature>
<reference evidence="3 4" key="1">
    <citation type="journal article" date="2012" name="Stand. Genomic Sci.">
        <title>Genome sequence of the halotolerant bacterium Corynebacterium halotolerans type strain YIM 70093(T) (= DSM 44683(T)).</title>
        <authorList>
            <person name="Ruckert C."/>
            <person name="Albersmeier A."/>
            <person name="Al-Dilaimi A."/>
            <person name="Niehaus K."/>
            <person name="Szczepanowski R."/>
            <person name="Kalinowski J."/>
        </authorList>
    </citation>
    <scope>NUCLEOTIDE SEQUENCE [LARGE SCALE GENOMIC DNA]</scope>
    <source>
        <strain evidence="3">YIM 70093</strain>
    </source>
</reference>
<feature type="transmembrane region" description="Helical" evidence="2">
    <location>
        <begin position="258"/>
        <end position="277"/>
    </location>
</feature>
<feature type="transmembrane region" description="Helical" evidence="2">
    <location>
        <begin position="97"/>
        <end position="116"/>
    </location>
</feature>
<feature type="transmembrane region" description="Helical" evidence="2">
    <location>
        <begin position="235"/>
        <end position="252"/>
    </location>
</feature>
<organism evidence="3 4">
    <name type="scientific">Corynebacterium halotolerans YIM 70093 = DSM 44683</name>
    <dbReference type="NCBI Taxonomy" id="1121362"/>
    <lineage>
        <taxon>Bacteria</taxon>
        <taxon>Bacillati</taxon>
        <taxon>Actinomycetota</taxon>
        <taxon>Actinomycetes</taxon>
        <taxon>Mycobacteriales</taxon>
        <taxon>Corynebacteriaceae</taxon>
        <taxon>Corynebacterium</taxon>
    </lineage>
</organism>
<dbReference type="RefSeq" id="WP_015402075.1">
    <property type="nucleotide sequence ID" value="NC_020302.1"/>
</dbReference>
<dbReference type="PATRIC" id="fig|1121362.3.peg.2708"/>
<dbReference type="HOGENOM" id="CLU_037932_0_0_11"/>
<keyword evidence="4" id="KW-1185">Reference proteome</keyword>
<dbReference type="STRING" id="1121362.A605_13325"/>
<feature type="transmembrane region" description="Helical" evidence="2">
    <location>
        <begin position="122"/>
        <end position="143"/>
    </location>
</feature>
<feature type="transmembrane region" description="Helical" evidence="2">
    <location>
        <begin position="298"/>
        <end position="318"/>
    </location>
</feature>
<dbReference type="KEGG" id="chn:A605_13325"/>
<sequence length="465" mass="50016">MAEHDMDSVPPAADHTPSPKGWSRRNWHRRASRPVTVWLLLLVVAGAVHTLIPDYRWVLIHMFTLGAVTNSIVLWSQHLTERFLHQRLSDEARPWQLRRIQLLNVGIVVTLAGQILGEWWELHWTITQVGALIVGLVLVWHAVSLARQWVRSDRGTRFRPAALAYVVSALCLPVGAVIGALLAMNPAVGLHGRLVLAHLVVNVLGFVGLAAAGSLTVLFPSIWRTRGIAGHGRPTLTLLTVGVLVTTFGVLVDSLLAAGLGLTVYVAGWLVSLSGWLRNVGEVMKDPRDRVNYASGSVLLAVLWLVGTLVHLTVQVFLADGGVSGVPLPTNQLLIGFAAQLLIGVMSYLLPTTMHGGPAATRAGLREVNRGGLYRLTLINGGLAIWLATDHSWLRVVSSILCLGALAVFLPLLIRAVRAQRRVITGEADSPKEEDPTPAWGQVTAGVATLALLLSIFGGLQGPGA</sequence>
<feature type="transmembrane region" description="Helical" evidence="2">
    <location>
        <begin position="58"/>
        <end position="76"/>
    </location>
</feature>
<feature type="transmembrane region" description="Helical" evidence="2">
    <location>
        <begin position="394"/>
        <end position="414"/>
    </location>
</feature>
<accession>M1PAF4</accession>
<keyword evidence="2" id="KW-0812">Transmembrane</keyword>
<keyword evidence="2" id="KW-1133">Transmembrane helix</keyword>
<evidence type="ECO:0000313" key="4">
    <source>
        <dbReference type="Proteomes" id="UP000011723"/>
    </source>
</evidence>
<dbReference type="AlphaFoldDB" id="M1PAF4"/>
<feature type="transmembrane region" description="Helical" evidence="2">
    <location>
        <begin position="333"/>
        <end position="351"/>
    </location>
</feature>
<evidence type="ECO:0008006" key="5">
    <source>
        <dbReference type="Google" id="ProtNLM"/>
    </source>
</evidence>
<feature type="transmembrane region" description="Helical" evidence="2">
    <location>
        <begin position="163"/>
        <end position="184"/>
    </location>
</feature>
<evidence type="ECO:0000256" key="1">
    <source>
        <dbReference type="SAM" id="MobiDB-lite"/>
    </source>
</evidence>
<protein>
    <recommendedName>
        <fullName evidence="5">Copper oxidase</fullName>
    </recommendedName>
</protein>
<feature type="transmembrane region" description="Helical" evidence="2">
    <location>
        <begin position="196"/>
        <end position="223"/>
    </location>
</feature>
<evidence type="ECO:0000256" key="2">
    <source>
        <dbReference type="SAM" id="Phobius"/>
    </source>
</evidence>
<dbReference type="EMBL" id="CP003697">
    <property type="protein sequence ID" value="AGF73661.1"/>
    <property type="molecule type" value="Genomic_DNA"/>
</dbReference>
<dbReference type="Proteomes" id="UP000011723">
    <property type="component" value="Chromosome"/>
</dbReference>
<evidence type="ECO:0000313" key="3">
    <source>
        <dbReference type="EMBL" id="AGF73661.1"/>
    </source>
</evidence>
<gene>
    <name evidence="3" type="ORF">A605_13325</name>
</gene>